<protein>
    <submittedName>
        <fullName evidence="2">Uncharacterized protein</fullName>
    </submittedName>
</protein>
<dbReference type="SUPFAM" id="SSF56219">
    <property type="entry name" value="DNase I-like"/>
    <property type="match status" value="1"/>
</dbReference>
<organism evidence="2 3">
    <name type="scientific">Perilla frutescens var. hirtella</name>
    <name type="common">Perilla citriodora</name>
    <name type="synonym">Perilla setoyensis</name>
    <dbReference type="NCBI Taxonomy" id="608512"/>
    <lineage>
        <taxon>Eukaryota</taxon>
        <taxon>Viridiplantae</taxon>
        <taxon>Streptophyta</taxon>
        <taxon>Embryophyta</taxon>
        <taxon>Tracheophyta</taxon>
        <taxon>Spermatophyta</taxon>
        <taxon>Magnoliopsida</taxon>
        <taxon>eudicotyledons</taxon>
        <taxon>Gunneridae</taxon>
        <taxon>Pentapetalae</taxon>
        <taxon>asterids</taxon>
        <taxon>lamiids</taxon>
        <taxon>Lamiales</taxon>
        <taxon>Lamiaceae</taxon>
        <taxon>Nepetoideae</taxon>
        <taxon>Elsholtzieae</taxon>
        <taxon>Perilla</taxon>
    </lineage>
</organism>
<dbReference type="InterPro" id="IPR036691">
    <property type="entry name" value="Endo/exonu/phosph_ase_sf"/>
</dbReference>
<proteinExistence type="predicted"/>
<keyword evidence="1" id="KW-0812">Transmembrane</keyword>
<comment type="caution">
    <text evidence="2">The sequence shown here is derived from an EMBL/GenBank/DDBJ whole genome shotgun (WGS) entry which is preliminary data.</text>
</comment>
<dbReference type="Proteomes" id="UP001190926">
    <property type="component" value="Unassembled WGS sequence"/>
</dbReference>
<name>A0AAD4P5I6_PERFH</name>
<evidence type="ECO:0000256" key="1">
    <source>
        <dbReference type="SAM" id="Phobius"/>
    </source>
</evidence>
<feature type="transmembrane region" description="Helical" evidence="1">
    <location>
        <begin position="6"/>
        <end position="30"/>
    </location>
</feature>
<reference evidence="2 3" key="1">
    <citation type="journal article" date="2021" name="Nat. Commun.">
        <title>Incipient diploidization of the medicinal plant Perilla within 10,000 years.</title>
        <authorList>
            <person name="Zhang Y."/>
            <person name="Shen Q."/>
            <person name="Leng L."/>
            <person name="Zhang D."/>
            <person name="Chen S."/>
            <person name="Shi Y."/>
            <person name="Ning Z."/>
            <person name="Chen S."/>
        </authorList>
    </citation>
    <scope>NUCLEOTIDE SEQUENCE [LARGE SCALE GENOMIC DNA]</scope>
    <source>
        <strain evidence="3">cv. PC099</strain>
    </source>
</reference>
<dbReference type="EMBL" id="SDAM02000143">
    <property type="protein sequence ID" value="KAH6827708.1"/>
    <property type="molecule type" value="Genomic_DNA"/>
</dbReference>
<keyword evidence="1" id="KW-0472">Membrane</keyword>
<accession>A0AAD4P5I6</accession>
<keyword evidence="3" id="KW-1185">Reference proteome</keyword>
<keyword evidence="1" id="KW-1133">Transmembrane helix</keyword>
<sequence>MDTPQLLHVYLTDSALFARLFFFTFVYAACEQVEMYPLWDSLRQITSSMEDSPWLVGGYFNIFLHYYQHSGSSTDWHQEMVYFADAIADCQLSNVGYSAFDFTWKGHHLLERLDHVLLNESWSSNFAASQISMIWAAPTVSMVFSTFNSSLTMSSTTLNDGTRMSLETSLISSGCQRRRSLFVRPPMTLTHLPSIVPSSIILLQSILFELRWRRITGERRLPFIGLLKASKILAFSKDR</sequence>
<evidence type="ECO:0000313" key="2">
    <source>
        <dbReference type="EMBL" id="KAH6827708.1"/>
    </source>
</evidence>
<evidence type="ECO:0000313" key="3">
    <source>
        <dbReference type="Proteomes" id="UP001190926"/>
    </source>
</evidence>
<dbReference type="AlphaFoldDB" id="A0AAD4P5I6"/>
<gene>
    <name evidence="2" type="ORF">C2S53_019799</name>
</gene>
<dbReference type="Gene3D" id="3.60.10.10">
    <property type="entry name" value="Endonuclease/exonuclease/phosphatase"/>
    <property type="match status" value="1"/>
</dbReference>